<protein>
    <recommendedName>
        <fullName evidence="10">DUF350 domain-containing protein</fullName>
    </recommendedName>
</protein>
<comment type="caution">
    <text evidence="8">The sequence shown here is derived from an EMBL/GenBank/DDBJ whole genome shotgun (WGS) entry which is preliminary data.</text>
</comment>
<feature type="transmembrane region" description="Helical" evidence="7">
    <location>
        <begin position="86"/>
        <end position="108"/>
    </location>
</feature>
<keyword evidence="4 7" id="KW-0812">Transmembrane</keyword>
<name>L7L8D7_9ACTN</name>
<dbReference type="RefSeq" id="WP_005938263.1">
    <property type="nucleotide sequence ID" value="NZ_ATVK01000046.1"/>
</dbReference>
<sequence>MDSLTTLRDNLADLTSYGLVSVAVLIIGFIGLDLVTPGSLRTLIWRENNRTATVLAVAQALGLMIALAAGIGAAPGLELWRGVLYTAVYGVITVALMMFSFVLVDALTPGRLGSLLLDHKTPGGGAAHPAVWLNAVLFVAIGVFVYSALGL</sequence>
<feature type="transmembrane region" description="Helical" evidence="7">
    <location>
        <begin position="20"/>
        <end position="40"/>
    </location>
</feature>
<evidence type="ECO:0000256" key="2">
    <source>
        <dbReference type="ARBA" id="ARBA00005779"/>
    </source>
</evidence>
<dbReference type="STRING" id="1121927.GOHSU_14_01530"/>
<evidence type="ECO:0000256" key="4">
    <source>
        <dbReference type="ARBA" id="ARBA00022692"/>
    </source>
</evidence>
<evidence type="ECO:0000256" key="3">
    <source>
        <dbReference type="ARBA" id="ARBA00022475"/>
    </source>
</evidence>
<dbReference type="AlphaFoldDB" id="L7L8D7"/>
<keyword evidence="9" id="KW-1185">Reference proteome</keyword>
<dbReference type="Proteomes" id="UP000053405">
    <property type="component" value="Unassembled WGS sequence"/>
</dbReference>
<feature type="transmembrane region" description="Helical" evidence="7">
    <location>
        <begin position="129"/>
        <end position="149"/>
    </location>
</feature>
<dbReference type="EMBL" id="BANT01000014">
    <property type="protein sequence ID" value="GAC56986.1"/>
    <property type="molecule type" value="Genomic_DNA"/>
</dbReference>
<dbReference type="eggNOG" id="ENOG5033238">
    <property type="taxonomic scope" value="Bacteria"/>
</dbReference>
<keyword evidence="6 7" id="KW-0472">Membrane</keyword>
<gene>
    <name evidence="8" type="ORF">GOHSU_14_01530</name>
</gene>
<comment type="subcellular location">
    <subcellularLocation>
        <location evidence="1">Cell membrane</location>
        <topology evidence="1">Multi-pass membrane protein</topology>
    </subcellularLocation>
</comment>
<evidence type="ECO:0000256" key="1">
    <source>
        <dbReference type="ARBA" id="ARBA00004651"/>
    </source>
</evidence>
<dbReference type="GO" id="GO:0005886">
    <property type="term" value="C:plasma membrane"/>
    <property type="evidence" value="ECO:0007669"/>
    <property type="project" value="UniProtKB-SubCell"/>
</dbReference>
<evidence type="ECO:0008006" key="10">
    <source>
        <dbReference type="Google" id="ProtNLM"/>
    </source>
</evidence>
<reference evidence="8 9" key="1">
    <citation type="submission" date="2012-12" db="EMBL/GenBank/DDBJ databases">
        <title>Whole genome shotgun sequence of Gordonia hirsuta NBRC 16056.</title>
        <authorList>
            <person name="Isaki-Nakamura S."/>
            <person name="Hosoyama A."/>
            <person name="Tsuchikane K."/>
            <person name="Katsumata H."/>
            <person name="Baba S."/>
            <person name="Yamazaki S."/>
            <person name="Fujita N."/>
        </authorList>
    </citation>
    <scope>NUCLEOTIDE SEQUENCE [LARGE SCALE GENOMIC DNA]</scope>
    <source>
        <strain evidence="8 9">NBRC 16056</strain>
    </source>
</reference>
<accession>L7L8D7</accession>
<dbReference type="Pfam" id="PF03994">
    <property type="entry name" value="DUF350"/>
    <property type="match status" value="1"/>
</dbReference>
<dbReference type="InterPro" id="IPR007140">
    <property type="entry name" value="DUF350"/>
</dbReference>
<feature type="transmembrane region" description="Helical" evidence="7">
    <location>
        <begin position="52"/>
        <end position="74"/>
    </location>
</feature>
<organism evidence="8 9">
    <name type="scientific">Gordonia hirsuta DSM 44140 = NBRC 16056</name>
    <dbReference type="NCBI Taxonomy" id="1121927"/>
    <lineage>
        <taxon>Bacteria</taxon>
        <taxon>Bacillati</taxon>
        <taxon>Actinomycetota</taxon>
        <taxon>Actinomycetes</taxon>
        <taxon>Mycobacteriales</taxon>
        <taxon>Gordoniaceae</taxon>
        <taxon>Gordonia</taxon>
    </lineage>
</organism>
<evidence type="ECO:0000256" key="7">
    <source>
        <dbReference type="SAM" id="Phobius"/>
    </source>
</evidence>
<evidence type="ECO:0000313" key="9">
    <source>
        <dbReference type="Proteomes" id="UP000053405"/>
    </source>
</evidence>
<evidence type="ECO:0000313" key="8">
    <source>
        <dbReference type="EMBL" id="GAC56986.1"/>
    </source>
</evidence>
<proteinExistence type="inferred from homology"/>
<keyword evidence="5 7" id="KW-1133">Transmembrane helix</keyword>
<keyword evidence="3" id="KW-1003">Cell membrane</keyword>
<comment type="similarity">
    <text evidence="2">Belongs to the UPF0719 family.</text>
</comment>
<evidence type="ECO:0000256" key="6">
    <source>
        <dbReference type="ARBA" id="ARBA00023136"/>
    </source>
</evidence>
<evidence type="ECO:0000256" key="5">
    <source>
        <dbReference type="ARBA" id="ARBA00022989"/>
    </source>
</evidence>